<dbReference type="KEGG" id="eba:ebA2131"/>
<evidence type="ECO:0000256" key="1">
    <source>
        <dbReference type="SAM" id="MobiDB-lite"/>
    </source>
</evidence>
<dbReference type="AlphaFoldDB" id="Q5P5V6"/>
<organism evidence="2 3">
    <name type="scientific">Aromatoleum aromaticum (strain DSM 19018 / LMG 30748 / EbN1)</name>
    <name type="common">Azoarcus sp. (strain EbN1)</name>
    <dbReference type="NCBI Taxonomy" id="76114"/>
    <lineage>
        <taxon>Bacteria</taxon>
        <taxon>Pseudomonadati</taxon>
        <taxon>Pseudomonadota</taxon>
        <taxon>Betaproteobacteria</taxon>
        <taxon>Rhodocyclales</taxon>
        <taxon>Rhodocyclaceae</taxon>
        <taxon>Aromatoleum</taxon>
    </lineage>
</organism>
<feature type="compositionally biased region" description="Low complexity" evidence="1">
    <location>
        <begin position="102"/>
        <end position="112"/>
    </location>
</feature>
<proteinExistence type="predicted"/>
<name>Q5P5V6_AROAE</name>
<feature type="region of interest" description="Disordered" evidence="1">
    <location>
        <begin position="88"/>
        <end position="112"/>
    </location>
</feature>
<dbReference type="HOGENOM" id="CLU_2140670_0_0_4"/>
<accession>Q5P5V6</accession>
<dbReference type="Proteomes" id="UP000006552">
    <property type="component" value="Chromosome"/>
</dbReference>
<dbReference type="EMBL" id="CR555306">
    <property type="protein sequence ID" value="CAI07305.1"/>
    <property type="molecule type" value="Genomic_DNA"/>
</dbReference>
<evidence type="ECO:0000313" key="3">
    <source>
        <dbReference type="Proteomes" id="UP000006552"/>
    </source>
</evidence>
<evidence type="ECO:0000313" key="2">
    <source>
        <dbReference type="EMBL" id="CAI07305.1"/>
    </source>
</evidence>
<gene>
    <name evidence="2" type="ORF">ebA2131</name>
</gene>
<keyword evidence="3" id="KW-1185">Reference proteome</keyword>
<protein>
    <submittedName>
        <fullName evidence="2">Uncharacterized protein</fullName>
    </submittedName>
</protein>
<reference evidence="2 3" key="1">
    <citation type="journal article" date="2005" name="Arch. Microbiol.">
        <title>The genome sequence of an anaerobic aromatic-degrading denitrifying bacterium, strain EbN1.</title>
        <authorList>
            <person name="Rabus R."/>
            <person name="Kube M."/>
            <person name="Heider J."/>
            <person name="Beck A."/>
            <person name="Heitmann K."/>
            <person name="Widdel F."/>
            <person name="Reinhardt R."/>
        </authorList>
    </citation>
    <scope>NUCLEOTIDE SEQUENCE [LARGE SCALE GENOMIC DNA]</scope>
    <source>
        <strain evidence="2 3">EbN1</strain>
    </source>
</reference>
<sequence length="112" mass="12448">MQARKGKAPGVRHTLGIVERAYCQGADVRWTIPAHHHQVNHEIQARIIVTIYEVAYCPVGTSLHRLSGHLPDGGNRVSMYPDHHLPRLLPATSARTLPPPSWRSRPASATRP</sequence>